<comment type="caution">
    <text evidence="2">The sequence shown here is derived from an EMBL/GenBank/DDBJ whole genome shotgun (WGS) entry which is preliminary data.</text>
</comment>
<evidence type="ECO:0000313" key="2">
    <source>
        <dbReference type="EMBL" id="MPN07655.1"/>
    </source>
</evidence>
<dbReference type="EMBL" id="VSSQ01053654">
    <property type="protein sequence ID" value="MPN07655.1"/>
    <property type="molecule type" value="Genomic_DNA"/>
</dbReference>
<accession>A0A645F025</accession>
<protein>
    <submittedName>
        <fullName evidence="2">Uncharacterized protein</fullName>
    </submittedName>
</protein>
<evidence type="ECO:0000256" key="1">
    <source>
        <dbReference type="SAM" id="MobiDB-lite"/>
    </source>
</evidence>
<sequence length="95" mass="10561">MLGVVLILTFGGGFLRGFAESEVKHHHIKENRPQQPPESVILFSQIDVHPAGHQQPAKDAHHPDQSIGHSVFADQGTQIFTHRLLRFRRPPASSA</sequence>
<dbReference type="AlphaFoldDB" id="A0A645F025"/>
<proteinExistence type="predicted"/>
<name>A0A645F025_9ZZZZ</name>
<reference evidence="2" key="1">
    <citation type="submission" date="2019-08" db="EMBL/GenBank/DDBJ databases">
        <authorList>
            <person name="Kucharzyk K."/>
            <person name="Murdoch R.W."/>
            <person name="Higgins S."/>
            <person name="Loffler F."/>
        </authorList>
    </citation>
    <scope>NUCLEOTIDE SEQUENCE</scope>
</reference>
<organism evidence="2">
    <name type="scientific">bioreactor metagenome</name>
    <dbReference type="NCBI Taxonomy" id="1076179"/>
    <lineage>
        <taxon>unclassified sequences</taxon>
        <taxon>metagenomes</taxon>
        <taxon>ecological metagenomes</taxon>
    </lineage>
</organism>
<gene>
    <name evidence="2" type="ORF">SDC9_154926</name>
</gene>
<feature type="region of interest" description="Disordered" evidence="1">
    <location>
        <begin position="51"/>
        <end position="72"/>
    </location>
</feature>